<comment type="caution">
    <text evidence="2">The sequence shown here is derived from an EMBL/GenBank/DDBJ whole genome shotgun (WGS) entry which is preliminary data.</text>
</comment>
<keyword evidence="3" id="KW-1185">Reference proteome</keyword>
<feature type="transmembrane region" description="Helical" evidence="1">
    <location>
        <begin position="290"/>
        <end position="311"/>
    </location>
</feature>
<dbReference type="Gene3D" id="1.20.1070.10">
    <property type="entry name" value="Rhodopsin 7-helix transmembrane proteins"/>
    <property type="match status" value="2"/>
</dbReference>
<dbReference type="OrthoDB" id="5780272at2759"/>
<proteinExistence type="predicted"/>
<sequence length="483" mass="54509">MVFQRYRHPQTLADRLLDRGMNRTEVDRLVELCRSPECIALLEQLMSGQPRNCSYRYSSPDTITSIALWIDGPITGIAVLLSLLGARFAVRFLWRAGLNKELTAALFILCAIDSLLMITVFFFYCIEAIGTLTTGSNIMYKHQAFTTSLHGVASSLTTSSTMLVIYITFLRFMVVMRPMRYASNYARSRMRTSCKGYRKCSSLHDESIVNNSSAPSRNAFSTSSVKRKFSFRKLIRPFLFPALLVLLCFMVNIPVYFEFTVEKCHNVEFDVDASHPFPTTFRNTFSRYKAVLMTLTQSIGPVATILILSLMTEYQVHVSLKARRKLFESQQRSRAVVLSEELKERVSRTVAIFIAVKFLILRSMPVFFDIYENVYGIDQFGVALSVMVRVSDFMIVLNSATNSLAYFGKKEAKASINVSGRLSQAGLTTEKEDKEKEKRFSVVQISPKGSYMANSGFKNGMGHPLHAETTPLVATISTTSSYD</sequence>
<feature type="transmembrane region" description="Helical" evidence="1">
    <location>
        <begin position="149"/>
        <end position="170"/>
    </location>
</feature>
<dbReference type="PANTHER" id="PTHR46641">
    <property type="entry name" value="FMRFAMIDE RECEPTOR-RELATED"/>
    <property type="match status" value="1"/>
</dbReference>
<dbReference type="EMBL" id="CAJGYM010000045">
    <property type="protein sequence ID" value="CAD6194536.1"/>
    <property type="molecule type" value="Genomic_DNA"/>
</dbReference>
<dbReference type="PANTHER" id="PTHR46641:SF5">
    <property type="entry name" value="NEUROPEPTIDE RECEPTOR FAMILY"/>
    <property type="match status" value="1"/>
</dbReference>
<protein>
    <recommendedName>
        <fullName evidence="4">G-protein coupled receptors family 1 profile domain-containing protein</fullName>
    </recommendedName>
</protein>
<evidence type="ECO:0008006" key="4">
    <source>
        <dbReference type="Google" id="ProtNLM"/>
    </source>
</evidence>
<dbReference type="Proteomes" id="UP000835052">
    <property type="component" value="Unassembled WGS sequence"/>
</dbReference>
<dbReference type="InterPro" id="IPR052954">
    <property type="entry name" value="GPCR-Ligand_Int"/>
</dbReference>
<dbReference type="AlphaFoldDB" id="A0A8S1HCT0"/>
<evidence type="ECO:0000313" key="3">
    <source>
        <dbReference type="Proteomes" id="UP000835052"/>
    </source>
</evidence>
<evidence type="ECO:0000256" key="1">
    <source>
        <dbReference type="SAM" id="Phobius"/>
    </source>
</evidence>
<keyword evidence="1" id="KW-1133">Transmembrane helix</keyword>
<reference evidence="2" key="1">
    <citation type="submission" date="2020-10" db="EMBL/GenBank/DDBJ databases">
        <authorList>
            <person name="Kikuchi T."/>
        </authorList>
    </citation>
    <scope>NUCLEOTIDE SEQUENCE</scope>
    <source>
        <strain evidence="2">NKZ352</strain>
    </source>
</reference>
<feature type="transmembrane region" description="Helical" evidence="1">
    <location>
        <begin position="66"/>
        <end position="90"/>
    </location>
</feature>
<name>A0A8S1HCT0_9PELO</name>
<feature type="transmembrane region" description="Helical" evidence="1">
    <location>
        <begin position="102"/>
        <end position="129"/>
    </location>
</feature>
<accession>A0A8S1HCT0</accession>
<organism evidence="2 3">
    <name type="scientific">Caenorhabditis auriculariae</name>
    <dbReference type="NCBI Taxonomy" id="2777116"/>
    <lineage>
        <taxon>Eukaryota</taxon>
        <taxon>Metazoa</taxon>
        <taxon>Ecdysozoa</taxon>
        <taxon>Nematoda</taxon>
        <taxon>Chromadorea</taxon>
        <taxon>Rhabditida</taxon>
        <taxon>Rhabditina</taxon>
        <taxon>Rhabditomorpha</taxon>
        <taxon>Rhabditoidea</taxon>
        <taxon>Rhabditidae</taxon>
        <taxon>Peloderinae</taxon>
        <taxon>Caenorhabditis</taxon>
    </lineage>
</organism>
<feature type="transmembrane region" description="Helical" evidence="1">
    <location>
        <begin position="234"/>
        <end position="257"/>
    </location>
</feature>
<keyword evidence="1" id="KW-0472">Membrane</keyword>
<keyword evidence="1" id="KW-0812">Transmembrane</keyword>
<evidence type="ECO:0000313" key="2">
    <source>
        <dbReference type="EMBL" id="CAD6194536.1"/>
    </source>
</evidence>
<gene>
    <name evidence="2" type="ORF">CAUJ_LOCUS10455</name>
</gene>